<sequence>MRHSFSLSLSLSVSLCPAGPQLQFWFISVGVNQAQPALPTGAIAAKQYTQLVLYWFHFYLKTLAWPSSGEWRGRRPTVAPAALISANWELHVKSERAEGARLLCSTL</sequence>
<evidence type="ECO:0000256" key="1">
    <source>
        <dbReference type="SAM" id="SignalP"/>
    </source>
</evidence>
<protein>
    <submittedName>
        <fullName evidence="2">Putative secreted protein</fullName>
    </submittedName>
</protein>
<organism evidence="2">
    <name type="scientific">Anopheles triannulatus</name>
    <dbReference type="NCBI Taxonomy" id="58253"/>
    <lineage>
        <taxon>Eukaryota</taxon>
        <taxon>Metazoa</taxon>
        <taxon>Ecdysozoa</taxon>
        <taxon>Arthropoda</taxon>
        <taxon>Hexapoda</taxon>
        <taxon>Insecta</taxon>
        <taxon>Pterygota</taxon>
        <taxon>Neoptera</taxon>
        <taxon>Endopterygota</taxon>
        <taxon>Diptera</taxon>
        <taxon>Nematocera</taxon>
        <taxon>Culicoidea</taxon>
        <taxon>Culicidae</taxon>
        <taxon>Anophelinae</taxon>
        <taxon>Anopheles</taxon>
    </lineage>
</organism>
<feature type="signal peptide" evidence="1">
    <location>
        <begin position="1"/>
        <end position="18"/>
    </location>
</feature>
<feature type="chain" id="PRO_5014597711" evidence="1">
    <location>
        <begin position="19"/>
        <end position="107"/>
    </location>
</feature>
<keyword evidence="1" id="KW-0732">Signal</keyword>
<proteinExistence type="predicted"/>
<reference evidence="2" key="1">
    <citation type="submission" date="2018-01" db="EMBL/GenBank/DDBJ databases">
        <title>An insight into the sialome of Amazonian anophelines.</title>
        <authorList>
            <person name="Ribeiro J.M."/>
            <person name="Scarpassa V."/>
            <person name="Calvo E."/>
        </authorList>
    </citation>
    <scope>NUCLEOTIDE SEQUENCE</scope>
    <source>
        <tissue evidence="2">Salivary glands</tissue>
    </source>
</reference>
<dbReference type="AlphaFoldDB" id="A0A2M4B1X8"/>
<evidence type="ECO:0000313" key="2">
    <source>
        <dbReference type="EMBL" id="MBW47025.1"/>
    </source>
</evidence>
<name>A0A2M4B1X8_9DIPT</name>
<dbReference type="EMBL" id="GGFK01013704">
    <property type="protein sequence ID" value="MBW47025.1"/>
    <property type="molecule type" value="Transcribed_RNA"/>
</dbReference>
<accession>A0A2M4B1X8</accession>